<evidence type="ECO:0000256" key="7">
    <source>
        <dbReference type="ARBA" id="ARBA00023224"/>
    </source>
</evidence>
<feature type="transmembrane region" description="Helical" evidence="8">
    <location>
        <begin position="143"/>
        <end position="161"/>
    </location>
</feature>
<dbReference type="PRINTS" id="PR00237">
    <property type="entry name" value="GPCRRHODOPSN"/>
</dbReference>
<keyword evidence="2 8" id="KW-0812">Transmembrane</keyword>
<organism evidence="10 11">
    <name type="scientific">Engystomops pustulosus</name>
    <name type="common">Tungara frog</name>
    <name type="synonym">Physalaemus pustulosus</name>
    <dbReference type="NCBI Taxonomy" id="76066"/>
    <lineage>
        <taxon>Eukaryota</taxon>
        <taxon>Metazoa</taxon>
        <taxon>Chordata</taxon>
        <taxon>Craniata</taxon>
        <taxon>Vertebrata</taxon>
        <taxon>Euteleostomi</taxon>
        <taxon>Amphibia</taxon>
        <taxon>Batrachia</taxon>
        <taxon>Anura</taxon>
        <taxon>Neobatrachia</taxon>
        <taxon>Hyloidea</taxon>
        <taxon>Leptodactylidae</taxon>
        <taxon>Leiuperinae</taxon>
        <taxon>Engystomops</taxon>
    </lineage>
</organism>
<evidence type="ECO:0000313" key="10">
    <source>
        <dbReference type="EMBL" id="KAG8571647.1"/>
    </source>
</evidence>
<evidence type="ECO:0000313" key="11">
    <source>
        <dbReference type="Proteomes" id="UP000824782"/>
    </source>
</evidence>
<dbReference type="SUPFAM" id="SSF81321">
    <property type="entry name" value="Family A G protein-coupled receptor-like"/>
    <property type="match status" value="1"/>
</dbReference>
<dbReference type="InterPro" id="IPR017452">
    <property type="entry name" value="GPCR_Rhodpsn_7TM"/>
</dbReference>
<keyword evidence="4" id="KW-0297">G-protein coupled receptor</keyword>
<dbReference type="GO" id="GO:0004930">
    <property type="term" value="F:G protein-coupled receptor activity"/>
    <property type="evidence" value="ECO:0007669"/>
    <property type="project" value="UniProtKB-KW"/>
</dbReference>
<feature type="transmembrane region" description="Helical" evidence="8">
    <location>
        <begin position="181"/>
        <end position="209"/>
    </location>
</feature>
<keyword evidence="3 8" id="KW-1133">Transmembrane helix</keyword>
<gene>
    <name evidence="10" type="ORF">GDO81_011733</name>
</gene>
<evidence type="ECO:0000256" key="1">
    <source>
        <dbReference type="ARBA" id="ARBA00004141"/>
    </source>
</evidence>
<feature type="transmembrane region" description="Helical" evidence="8">
    <location>
        <begin position="221"/>
        <end position="248"/>
    </location>
</feature>
<dbReference type="PANTHER" id="PTHR11334:SF65">
    <property type="entry name" value="MAS-RELATED G-PROTEIN COUPLED RECEPTOR MEMBER D"/>
    <property type="match status" value="1"/>
</dbReference>
<dbReference type="Proteomes" id="UP000824782">
    <property type="component" value="Unassembled WGS sequence"/>
</dbReference>
<sequence>NTTEPTDLNTEDIGGYVPFAYLHFTIAAAVAIVLCVIGLVGNIIVLWYLCNKFQKNNFTIYSKNLAASYIIFLLFSVCVLLLNIHTLNSTQPHFEGKESLYLFIEIFYDGALYSGMFILTTISLESCISVKSHVWRKCHSPKMLSVTICVMLWLFGYILSLSENLVCTPDAFVTQTARCTAIQLITFALAIIVCLPIMIISSLILLIRIKRIFNQQASTELYAFIISAVIVFILSIVPFNFLWFLLYFNLIPIDFHKVALFYASIYGTVLNCTIIPYLYIIAEIKWKSKS</sequence>
<feature type="transmembrane region" description="Helical" evidence="8">
    <location>
        <begin position="69"/>
        <end position="88"/>
    </location>
</feature>
<protein>
    <recommendedName>
        <fullName evidence="9">G-protein coupled receptors family 1 profile domain-containing protein</fullName>
    </recommendedName>
</protein>
<dbReference type="EMBL" id="WNYA01000005">
    <property type="protein sequence ID" value="KAG8571647.1"/>
    <property type="molecule type" value="Genomic_DNA"/>
</dbReference>
<dbReference type="AlphaFoldDB" id="A0AAV7BGB4"/>
<comment type="subcellular location">
    <subcellularLocation>
        <location evidence="1">Membrane</location>
        <topology evidence="1">Multi-pass membrane protein</topology>
    </subcellularLocation>
</comment>
<feature type="non-terminal residue" evidence="10">
    <location>
        <position position="290"/>
    </location>
</feature>
<keyword evidence="7" id="KW-0807">Transducer</keyword>
<keyword evidence="5 8" id="KW-0472">Membrane</keyword>
<dbReference type="PROSITE" id="PS50262">
    <property type="entry name" value="G_PROTEIN_RECEP_F1_2"/>
    <property type="match status" value="1"/>
</dbReference>
<comment type="caution">
    <text evidence="10">The sequence shown here is derived from an EMBL/GenBank/DDBJ whole genome shotgun (WGS) entry which is preliminary data.</text>
</comment>
<evidence type="ECO:0000259" key="9">
    <source>
        <dbReference type="PROSITE" id="PS50262"/>
    </source>
</evidence>
<dbReference type="InterPro" id="IPR000276">
    <property type="entry name" value="GPCR_Rhodpsn"/>
</dbReference>
<feature type="domain" description="G-protein coupled receptors family 1 profile" evidence="9">
    <location>
        <begin position="41"/>
        <end position="279"/>
    </location>
</feature>
<dbReference type="GO" id="GO:0005886">
    <property type="term" value="C:plasma membrane"/>
    <property type="evidence" value="ECO:0007669"/>
    <property type="project" value="TreeGrafter"/>
</dbReference>
<keyword evidence="11" id="KW-1185">Reference proteome</keyword>
<dbReference type="PRINTS" id="PR02108">
    <property type="entry name" value="MRGPCRFAMILY"/>
</dbReference>
<accession>A0AAV7BGB4</accession>
<dbReference type="InterPro" id="IPR026234">
    <property type="entry name" value="MRGPCRFAMILY"/>
</dbReference>
<reference evidence="10" key="1">
    <citation type="thesis" date="2020" institute="ProQuest LLC" country="789 East Eisenhower Parkway, Ann Arbor, MI, USA">
        <title>Comparative Genomics and Chromosome Evolution.</title>
        <authorList>
            <person name="Mudd A.B."/>
        </authorList>
    </citation>
    <scope>NUCLEOTIDE SEQUENCE</scope>
    <source>
        <strain evidence="10">237g6f4</strain>
        <tissue evidence="10">Blood</tissue>
    </source>
</reference>
<feature type="transmembrane region" description="Helical" evidence="8">
    <location>
        <begin position="260"/>
        <end position="282"/>
    </location>
</feature>
<keyword evidence="6" id="KW-0675">Receptor</keyword>
<feature type="non-terminal residue" evidence="10">
    <location>
        <position position="1"/>
    </location>
</feature>
<dbReference type="Gene3D" id="1.20.1070.10">
    <property type="entry name" value="Rhodopsin 7-helix transmembrane proteins"/>
    <property type="match status" value="1"/>
</dbReference>
<evidence type="ECO:0000256" key="8">
    <source>
        <dbReference type="SAM" id="Phobius"/>
    </source>
</evidence>
<proteinExistence type="predicted"/>
<feature type="transmembrane region" description="Helical" evidence="8">
    <location>
        <begin position="100"/>
        <end position="122"/>
    </location>
</feature>
<name>A0AAV7BGB4_ENGPU</name>
<evidence type="ECO:0000256" key="4">
    <source>
        <dbReference type="ARBA" id="ARBA00023040"/>
    </source>
</evidence>
<evidence type="ECO:0000256" key="6">
    <source>
        <dbReference type="ARBA" id="ARBA00023170"/>
    </source>
</evidence>
<feature type="transmembrane region" description="Helical" evidence="8">
    <location>
        <begin position="20"/>
        <end position="49"/>
    </location>
</feature>
<dbReference type="PANTHER" id="PTHR11334">
    <property type="entry name" value="MAS-RELATED G-PROTEIN COUPLED RECEPTOR"/>
    <property type="match status" value="1"/>
</dbReference>
<evidence type="ECO:0000256" key="5">
    <source>
        <dbReference type="ARBA" id="ARBA00023136"/>
    </source>
</evidence>
<evidence type="ECO:0000256" key="2">
    <source>
        <dbReference type="ARBA" id="ARBA00022692"/>
    </source>
</evidence>
<evidence type="ECO:0000256" key="3">
    <source>
        <dbReference type="ARBA" id="ARBA00022989"/>
    </source>
</evidence>